<protein>
    <submittedName>
        <fullName evidence="4">Sorbitol dehydrogenase</fullName>
        <ecNumber evidence="4">1.1.1.14</ecNumber>
    </submittedName>
</protein>
<dbReference type="InterPro" id="IPR050129">
    <property type="entry name" value="Zn_alcohol_dh"/>
</dbReference>
<dbReference type="SUPFAM" id="SSF50129">
    <property type="entry name" value="GroES-like"/>
    <property type="match status" value="1"/>
</dbReference>
<dbReference type="InterPro" id="IPR036291">
    <property type="entry name" value="NAD(P)-bd_dom_sf"/>
</dbReference>
<dbReference type="GO" id="GO:0003939">
    <property type="term" value="F:L-iditol 2-dehydrogenase (NAD+) activity"/>
    <property type="evidence" value="ECO:0007669"/>
    <property type="project" value="UniProtKB-EC"/>
</dbReference>
<dbReference type="Pfam" id="PF00107">
    <property type="entry name" value="ADH_zinc_N"/>
    <property type="match status" value="1"/>
</dbReference>
<accession>A0A6J4IPB2</accession>
<feature type="domain" description="Alcohol dehydrogenase-like N-terminal" evidence="3">
    <location>
        <begin position="45"/>
        <end position="165"/>
    </location>
</feature>
<evidence type="ECO:0000256" key="1">
    <source>
        <dbReference type="ARBA" id="ARBA00023002"/>
    </source>
</evidence>
<name>A0A6J4IPB2_9ACTN</name>
<evidence type="ECO:0000259" key="2">
    <source>
        <dbReference type="Pfam" id="PF00107"/>
    </source>
</evidence>
<gene>
    <name evidence="4" type="ORF">AVDCRST_MAG10-2527</name>
</gene>
<proteinExistence type="predicted"/>
<evidence type="ECO:0000313" key="4">
    <source>
        <dbReference type="EMBL" id="CAA9256273.1"/>
    </source>
</evidence>
<dbReference type="AlphaFoldDB" id="A0A6J4IPB2"/>
<dbReference type="InterPro" id="IPR013149">
    <property type="entry name" value="ADH-like_C"/>
</dbReference>
<dbReference type="Gene3D" id="3.40.50.720">
    <property type="entry name" value="NAD(P)-binding Rossmann-like Domain"/>
    <property type="match status" value="1"/>
</dbReference>
<dbReference type="SUPFAM" id="SSF51735">
    <property type="entry name" value="NAD(P)-binding Rossmann-fold domains"/>
    <property type="match status" value="1"/>
</dbReference>
<sequence length="387" mass="41094">MRALQFRRSVPKYAAAMVAGGVMPGFGARVGPLRLADVEEPDLPGPDWQRIRPRLAGICGSDLSTIDGKSSRYFEPIVSFPFVPGHEIVADRDGGRVVVEPVLNCIPRGIDPPCSFCATGLTGSCQNIALGSLEPGLQTGYCADTGGGWSTAMVAHESQLHPVPDDMSDEAAVMVEPAACAVHAACRPDVDQPSTVVVLGAGTVGLCTIAAVRTHLRPGTLIASAKHPEQRKLALDLGADVVVEPGEVRRAVRRMSRSPMVGDGVGEGAEVVFDCVGTADSVDDALAIVRPREQVVLVGMPGRISVDLTGLWHKEIRLVGAYAYGREKTGERTFELAFELVAQADLGRLVSATYSLDRYRDAIDHAAHAGSRGAVKVVFDLRGERNR</sequence>
<dbReference type="Pfam" id="PF08240">
    <property type="entry name" value="ADH_N"/>
    <property type="match status" value="1"/>
</dbReference>
<organism evidence="4">
    <name type="scientific">uncultured Acidimicrobiales bacterium</name>
    <dbReference type="NCBI Taxonomy" id="310071"/>
    <lineage>
        <taxon>Bacteria</taxon>
        <taxon>Bacillati</taxon>
        <taxon>Actinomycetota</taxon>
        <taxon>Acidimicrobiia</taxon>
        <taxon>Acidimicrobiales</taxon>
        <taxon>environmental samples</taxon>
    </lineage>
</organism>
<evidence type="ECO:0000259" key="3">
    <source>
        <dbReference type="Pfam" id="PF08240"/>
    </source>
</evidence>
<feature type="domain" description="Alcohol dehydrogenase-like C-terminal" evidence="2">
    <location>
        <begin position="204"/>
        <end position="329"/>
    </location>
</feature>
<dbReference type="InterPro" id="IPR011032">
    <property type="entry name" value="GroES-like_sf"/>
</dbReference>
<dbReference type="EC" id="1.1.1.14" evidence="4"/>
<dbReference type="Gene3D" id="3.90.180.10">
    <property type="entry name" value="Medium-chain alcohol dehydrogenases, catalytic domain"/>
    <property type="match status" value="1"/>
</dbReference>
<reference evidence="4" key="1">
    <citation type="submission" date="2020-02" db="EMBL/GenBank/DDBJ databases">
        <authorList>
            <person name="Meier V. D."/>
        </authorList>
    </citation>
    <scope>NUCLEOTIDE SEQUENCE</scope>
    <source>
        <strain evidence="4">AVDCRST_MAG10</strain>
    </source>
</reference>
<dbReference type="PANTHER" id="PTHR43401">
    <property type="entry name" value="L-THREONINE 3-DEHYDROGENASE"/>
    <property type="match status" value="1"/>
</dbReference>
<dbReference type="PANTHER" id="PTHR43401:SF2">
    <property type="entry name" value="L-THREONINE 3-DEHYDROGENASE"/>
    <property type="match status" value="1"/>
</dbReference>
<dbReference type="EMBL" id="CADCTB010000152">
    <property type="protein sequence ID" value="CAA9256273.1"/>
    <property type="molecule type" value="Genomic_DNA"/>
</dbReference>
<keyword evidence="1 4" id="KW-0560">Oxidoreductase</keyword>
<dbReference type="InterPro" id="IPR013154">
    <property type="entry name" value="ADH-like_N"/>
</dbReference>